<dbReference type="InParanoid" id="B0XDM0"/>
<dbReference type="VEuPathDB" id="VectorBase:CPIJ017132"/>
<dbReference type="InterPro" id="IPR050863">
    <property type="entry name" value="CenT-Element_Derived"/>
</dbReference>
<dbReference type="InterPro" id="IPR004875">
    <property type="entry name" value="DDE_SF_endonuclease_dom"/>
</dbReference>
<feature type="region of interest" description="Disordered" evidence="1">
    <location>
        <begin position="588"/>
        <end position="616"/>
    </location>
</feature>
<dbReference type="PANTHER" id="PTHR19303">
    <property type="entry name" value="TRANSPOSON"/>
    <property type="match status" value="1"/>
</dbReference>
<dbReference type="VEuPathDB" id="VectorBase:CQUJHB001845"/>
<reference evidence="3" key="1">
    <citation type="submission" date="2007-03" db="EMBL/GenBank/DDBJ databases">
        <title>Annotation of Culex pipiens quinquefasciatus.</title>
        <authorList>
            <consortium name="The Broad Institute Genome Sequencing Platform"/>
            <person name="Atkinson P.W."/>
            <person name="Hemingway J."/>
            <person name="Christensen B.M."/>
            <person name="Higgs S."/>
            <person name="Kodira C."/>
            <person name="Hannick L."/>
            <person name="Megy K."/>
            <person name="O'Leary S."/>
            <person name="Pearson M."/>
            <person name="Haas B.J."/>
            <person name="Mauceli E."/>
            <person name="Wortman J.R."/>
            <person name="Lee N.H."/>
            <person name="Guigo R."/>
            <person name="Stanke M."/>
            <person name="Alvarado L."/>
            <person name="Amedeo P."/>
            <person name="Antoine C.H."/>
            <person name="Arensburger P."/>
            <person name="Bidwell S.L."/>
            <person name="Crawford M."/>
            <person name="Camaro F."/>
            <person name="Devon K."/>
            <person name="Engels R."/>
            <person name="Hammond M."/>
            <person name="Howarth C."/>
            <person name="Koehrsen M."/>
            <person name="Lawson D."/>
            <person name="Montgomery P."/>
            <person name="Nene V."/>
            <person name="Nusbaum C."/>
            <person name="Puiu D."/>
            <person name="Romero-Severson J."/>
            <person name="Severson D.W."/>
            <person name="Shumway M."/>
            <person name="Sisk P."/>
            <person name="Stolte C."/>
            <person name="Zeng Q."/>
            <person name="Eisenstadt E."/>
            <person name="Fraser-Liggett C."/>
            <person name="Strausberg R."/>
            <person name="Galagan J."/>
            <person name="Birren B."/>
            <person name="Collins F.H."/>
        </authorList>
    </citation>
    <scope>NUCLEOTIDE SEQUENCE [LARGE SCALE GENOMIC DNA]</scope>
    <source>
        <strain evidence="3">JHB</strain>
    </source>
</reference>
<feature type="domain" description="DDE-1" evidence="2">
    <location>
        <begin position="321"/>
        <end position="464"/>
    </location>
</feature>
<dbReference type="KEGG" id="cqu:CpipJ_CPIJ017132"/>
<name>B0XDM0_CULQU</name>
<dbReference type="Gene3D" id="3.30.420.10">
    <property type="entry name" value="Ribonuclease H-like superfamily/Ribonuclease H"/>
    <property type="match status" value="1"/>
</dbReference>
<dbReference type="Pfam" id="PF03184">
    <property type="entry name" value="DDE_1"/>
    <property type="match status" value="1"/>
</dbReference>
<dbReference type="AlphaFoldDB" id="B0XDM0"/>
<reference evidence="4" key="2">
    <citation type="submission" date="2021-02" db="UniProtKB">
        <authorList>
            <consortium name="EnsemblMetazoa"/>
        </authorList>
    </citation>
    <scope>IDENTIFICATION</scope>
    <source>
        <strain evidence="4">JHB</strain>
    </source>
</reference>
<protein>
    <recommendedName>
        <fullName evidence="2">DDE-1 domain-containing protein</fullName>
    </recommendedName>
</protein>
<dbReference type="OMA" id="YDESAWA"/>
<sequence>MSNNFDDRSHDKYDILVQKRMTFVRMSHDIVVRRHVTRTAMQAGFSASIHRRLLSLKLHRCAFREGIYEVQSRWRRRTTTRECRARLSLRYSVCDLAINIAIGHKQRRRTWRLAGSRAARSDGKSQEASVSTAERLNQSGRRVVARGQAAKEESKGFGLSRNSKKDPNCVLRKRGGQQALSGNHEANIVKSLIICAEWGYPLSTFDLRCFVKTFLDKNGMVVPKFRDNFPGYDWAAGFLRRHEATLSKRLCQNIKRNRARVSPTNINSFFDEYELTSEGIPDHLKINYDESAWADDPGRKKLIFKRGCKYPERVINQTKSSVSVMFAATASGVLLPPYVIYKATNLYDAWTLGGPSGCLFNRTKSGWMDASIFADWFKSVIIPYCRRFEGSKLLIGDNLNSHLSPEVVGLCEANQVKFTFLPANSTHLTQPLDVSLFRPMKGQWRQVLETNKMKSATGSQAFEKKHFPRLLRATLEGMDANLEKDIISGFVKCGLAPVNRKKVLARLPQGLQQEVEDENVTVNDSLTEYLKLMRYGNEGEPQKGRKKKLNVPAGRSVTSAEFQPATLNDVAGDLQDADTLSEGEQDELNDLGELGEPGPEADCALSEDEQDELGENDDELDNVDTLNVLEPGVGSWVLVKFVYGKRDSRHIGKITSKAGGDYLGSFLRKSTKKSVIFVFPDVSDERAFASQDVIMTLKEPSVRRGRYSFEPNPLI</sequence>
<dbReference type="eggNOG" id="KOG3105">
    <property type="taxonomic scope" value="Eukaryota"/>
</dbReference>
<dbReference type="HOGENOM" id="CLU_023707_0_0_1"/>
<evidence type="ECO:0000313" key="4">
    <source>
        <dbReference type="EnsemblMetazoa" id="CPIJ017132-PA"/>
    </source>
</evidence>
<dbReference type="Proteomes" id="UP000002320">
    <property type="component" value="Unassembled WGS sequence"/>
</dbReference>
<evidence type="ECO:0000313" key="5">
    <source>
        <dbReference type="Proteomes" id="UP000002320"/>
    </source>
</evidence>
<feature type="region of interest" description="Disordered" evidence="1">
    <location>
        <begin position="115"/>
        <end position="168"/>
    </location>
</feature>
<dbReference type="GO" id="GO:0003677">
    <property type="term" value="F:DNA binding"/>
    <property type="evidence" value="ECO:0007669"/>
    <property type="project" value="TreeGrafter"/>
</dbReference>
<feature type="region of interest" description="Disordered" evidence="1">
    <location>
        <begin position="537"/>
        <end position="567"/>
    </location>
</feature>
<dbReference type="EnsemblMetazoa" id="CPIJ017132-RA">
    <property type="protein sequence ID" value="CPIJ017132-PA"/>
    <property type="gene ID" value="CPIJ017132"/>
</dbReference>
<gene>
    <name evidence="4" type="primary">6051273</name>
    <name evidence="3" type="ORF">CpipJ_CPIJ017132</name>
</gene>
<keyword evidence="5" id="KW-1185">Reference proteome</keyword>
<dbReference type="VEuPathDB" id="VectorBase:CQUJHB006646"/>
<feature type="compositionally biased region" description="Acidic residues" evidence="1">
    <location>
        <begin position="605"/>
        <end position="616"/>
    </location>
</feature>
<evidence type="ECO:0000256" key="1">
    <source>
        <dbReference type="SAM" id="MobiDB-lite"/>
    </source>
</evidence>
<accession>B0XDM0</accession>
<dbReference type="EMBL" id="DS232767">
    <property type="protein sequence ID" value="EDS45530.1"/>
    <property type="molecule type" value="Genomic_DNA"/>
</dbReference>
<organism>
    <name type="scientific">Culex quinquefasciatus</name>
    <name type="common">Southern house mosquito</name>
    <name type="synonym">Culex pungens</name>
    <dbReference type="NCBI Taxonomy" id="7176"/>
    <lineage>
        <taxon>Eukaryota</taxon>
        <taxon>Metazoa</taxon>
        <taxon>Ecdysozoa</taxon>
        <taxon>Arthropoda</taxon>
        <taxon>Hexapoda</taxon>
        <taxon>Insecta</taxon>
        <taxon>Pterygota</taxon>
        <taxon>Neoptera</taxon>
        <taxon>Endopterygota</taxon>
        <taxon>Diptera</taxon>
        <taxon>Nematocera</taxon>
        <taxon>Culicoidea</taxon>
        <taxon>Culicidae</taxon>
        <taxon>Culicinae</taxon>
        <taxon>Culicini</taxon>
        <taxon>Culex</taxon>
        <taxon>Culex</taxon>
    </lineage>
</organism>
<dbReference type="PANTHER" id="PTHR19303:SF74">
    <property type="entry name" value="POGO TRANSPOSABLE ELEMENT WITH KRAB DOMAIN"/>
    <property type="match status" value="1"/>
</dbReference>
<feature type="compositionally biased region" description="Polar residues" evidence="1">
    <location>
        <begin position="126"/>
        <end position="140"/>
    </location>
</feature>
<dbReference type="InterPro" id="IPR036397">
    <property type="entry name" value="RNaseH_sf"/>
</dbReference>
<dbReference type="GO" id="GO:0005634">
    <property type="term" value="C:nucleus"/>
    <property type="evidence" value="ECO:0007669"/>
    <property type="project" value="TreeGrafter"/>
</dbReference>
<proteinExistence type="predicted"/>
<evidence type="ECO:0000313" key="3">
    <source>
        <dbReference type="EMBL" id="EDS45530.1"/>
    </source>
</evidence>
<dbReference type="OrthoDB" id="8064998at2759"/>
<evidence type="ECO:0000259" key="2">
    <source>
        <dbReference type="Pfam" id="PF03184"/>
    </source>
</evidence>